<organism evidence="1 2">
    <name type="scientific">Candidatus Falkowbacteria bacterium RIFOXYC2_FULL_48_21</name>
    <dbReference type="NCBI Taxonomy" id="1798005"/>
    <lineage>
        <taxon>Bacteria</taxon>
        <taxon>Candidatus Falkowiibacteriota</taxon>
    </lineage>
</organism>
<accession>A0A1F5TA46</accession>
<gene>
    <name evidence="1" type="ORF">A2482_03605</name>
</gene>
<name>A0A1F5TA46_9BACT</name>
<dbReference type="EMBL" id="MFGM01000043">
    <property type="protein sequence ID" value="OGF35838.1"/>
    <property type="molecule type" value="Genomic_DNA"/>
</dbReference>
<sequence>MSLATNYFSQFTAPTIQNFFKKVFQTRPALEIDLKNAKTNEDFEKVFHEAVGIIDAQAGTGSIEVDQGFLEALRGIRFDHQDGFVTIAESRIHAPLLQTGGTGIGQTEINGSVLRSQGTQMSIGKNAKIKISGNAQIRQS</sequence>
<reference evidence="1 2" key="1">
    <citation type="journal article" date="2016" name="Nat. Commun.">
        <title>Thousands of microbial genomes shed light on interconnected biogeochemical processes in an aquifer system.</title>
        <authorList>
            <person name="Anantharaman K."/>
            <person name="Brown C.T."/>
            <person name="Hug L.A."/>
            <person name="Sharon I."/>
            <person name="Castelle C.J."/>
            <person name="Probst A.J."/>
            <person name="Thomas B.C."/>
            <person name="Singh A."/>
            <person name="Wilkins M.J."/>
            <person name="Karaoz U."/>
            <person name="Brodie E.L."/>
            <person name="Williams K.H."/>
            <person name="Hubbard S.S."/>
            <person name="Banfield J.F."/>
        </authorList>
    </citation>
    <scope>NUCLEOTIDE SEQUENCE [LARGE SCALE GENOMIC DNA]</scope>
</reference>
<evidence type="ECO:0000313" key="1">
    <source>
        <dbReference type="EMBL" id="OGF35838.1"/>
    </source>
</evidence>
<proteinExistence type="predicted"/>
<dbReference type="Proteomes" id="UP000178656">
    <property type="component" value="Unassembled WGS sequence"/>
</dbReference>
<dbReference type="AlphaFoldDB" id="A0A1F5TA46"/>
<evidence type="ECO:0000313" key="2">
    <source>
        <dbReference type="Proteomes" id="UP000178656"/>
    </source>
</evidence>
<comment type="caution">
    <text evidence="1">The sequence shown here is derived from an EMBL/GenBank/DDBJ whole genome shotgun (WGS) entry which is preliminary data.</text>
</comment>
<protein>
    <submittedName>
        <fullName evidence="1">Uncharacterized protein</fullName>
    </submittedName>
</protein>